<keyword evidence="7" id="KW-0496">Mitochondrion</keyword>
<feature type="active site" description="Proton acceptor" evidence="7 8">
    <location>
        <position position="138"/>
    </location>
</feature>
<keyword evidence="5 7" id="KW-0378">Hydrolase</keyword>
<evidence type="ECO:0000259" key="10">
    <source>
        <dbReference type="SMART" id="SM00986"/>
    </source>
</evidence>
<dbReference type="Gene3D" id="3.40.470.10">
    <property type="entry name" value="Uracil-DNA glycosylase-like domain"/>
    <property type="match status" value="1"/>
</dbReference>
<feature type="domain" description="Uracil-DNA glycosylase-like" evidence="10">
    <location>
        <begin position="123"/>
        <end position="286"/>
    </location>
</feature>
<evidence type="ECO:0000256" key="9">
    <source>
        <dbReference type="RuleBase" id="RU003780"/>
    </source>
</evidence>
<dbReference type="NCBIfam" id="NF003589">
    <property type="entry name" value="PRK05254.1-2"/>
    <property type="match status" value="1"/>
</dbReference>
<dbReference type="InterPro" id="IPR036895">
    <property type="entry name" value="Uracil-DNA_glycosylase-like_sf"/>
</dbReference>
<dbReference type="AlphaFoldDB" id="R7QAQ0"/>
<evidence type="ECO:0000313" key="11">
    <source>
        <dbReference type="EMBL" id="CDF35587.1"/>
    </source>
</evidence>
<evidence type="ECO:0000256" key="5">
    <source>
        <dbReference type="ARBA" id="ARBA00022801"/>
    </source>
</evidence>
<evidence type="ECO:0000313" key="12">
    <source>
        <dbReference type="Proteomes" id="UP000012073"/>
    </source>
</evidence>
<dbReference type="SMART" id="SM00987">
    <property type="entry name" value="UreE_C"/>
    <property type="match status" value="1"/>
</dbReference>
<evidence type="ECO:0000256" key="3">
    <source>
        <dbReference type="ARBA" id="ARBA00012030"/>
    </source>
</evidence>
<evidence type="ECO:0000256" key="4">
    <source>
        <dbReference type="ARBA" id="ARBA00022763"/>
    </source>
</evidence>
<dbReference type="GO" id="GO:0005739">
    <property type="term" value="C:mitochondrion"/>
    <property type="evidence" value="ECO:0007669"/>
    <property type="project" value="UniProtKB-SubCell"/>
</dbReference>
<dbReference type="SUPFAM" id="SSF52141">
    <property type="entry name" value="Uracil-DNA glycosylase-like"/>
    <property type="match status" value="1"/>
</dbReference>
<dbReference type="GeneID" id="17323122"/>
<dbReference type="PhylomeDB" id="R7QAQ0"/>
<evidence type="ECO:0000256" key="6">
    <source>
        <dbReference type="ARBA" id="ARBA00023204"/>
    </source>
</evidence>
<dbReference type="KEGG" id="ccp:CHC_T00004109001"/>
<dbReference type="NCBIfam" id="NF003592">
    <property type="entry name" value="PRK05254.1-5"/>
    <property type="match status" value="1"/>
</dbReference>
<keyword evidence="6 7" id="KW-0234">DNA repair</keyword>
<dbReference type="Pfam" id="PF03167">
    <property type="entry name" value="UDG"/>
    <property type="match status" value="1"/>
</dbReference>
<dbReference type="STRING" id="2769.R7QAQ0"/>
<evidence type="ECO:0000256" key="2">
    <source>
        <dbReference type="ARBA" id="ARBA00008184"/>
    </source>
</evidence>
<evidence type="ECO:0000256" key="8">
    <source>
        <dbReference type="PROSITE-ProRule" id="PRU10072"/>
    </source>
</evidence>
<keyword evidence="4 7" id="KW-0227">DNA damage</keyword>
<dbReference type="NCBIfam" id="NF003588">
    <property type="entry name" value="PRK05254.1-1"/>
    <property type="match status" value="1"/>
</dbReference>
<keyword evidence="12" id="KW-1185">Reference proteome</keyword>
<dbReference type="OrthoDB" id="10031947at2759"/>
<accession>R7QAQ0</accession>
<dbReference type="InterPro" id="IPR002043">
    <property type="entry name" value="UDG_fam1"/>
</dbReference>
<dbReference type="OMA" id="PDNGYLM"/>
<evidence type="ECO:0000256" key="1">
    <source>
        <dbReference type="ARBA" id="ARBA00001400"/>
    </source>
</evidence>
<keyword evidence="7" id="KW-0539">Nucleus</keyword>
<dbReference type="PROSITE" id="PS00130">
    <property type="entry name" value="U_DNA_GLYCOSYLASE"/>
    <property type="match status" value="1"/>
</dbReference>
<dbReference type="InterPro" id="IPR018085">
    <property type="entry name" value="Ura-DNA_Glyclase_AS"/>
</dbReference>
<dbReference type="FunFam" id="3.40.470.10:FF:000001">
    <property type="entry name" value="Uracil-DNA glycosylase"/>
    <property type="match status" value="1"/>
</dbReference>
<dbReference type="GO" id="GO:0005634">
    <property type="term" value="C:nucleus"/>
    <property type="evidence" value="ECO:0007669"/>
    <property type="project" value="UniProtKB-SubCell"/>
</dbReference>
<organism evidence="11 12">
    <name type="scientific">Chondrus crispus</name>
    <name type="common">Carrageen Irish moss</name>
    <name type="synonym">Polymorpha crispa</name>
    <dbReference type="NCBI Taxonomy" id="2769"/>
    <lineage>
        <taxon>Eukaryota</taxon>
        <taxon>Rhodophyta</taxon>
        <taxon>Florideophyceae</taxon>
        <taxon>Rhodymeniophycidae</taxon>
        <taxon>Gigartinales</taxon>
        <taxon>Gigartinaceae</taxon>
        <taxon>Chondrus</taxon>
    </lineage>
</organism>
<comment type="similarity">
    <text evidence="2 7 9">Belongs to the uracil-DNA glycosylase (UDG) superfamily. UNG family.</text>
</comment>
<reference evidence="12" key="1">
    <citation type="journal article" date="2013" name="Proc. Natl. Acad. Sci. U.S.A.">
        <title>Genome structure and metabolic features in the red seaweed Chondrus crispus shed light on evolution of the Archaeplastida.</title>
        <authorList>
            <person name="Collen J."/>
            <person name="Porcel B."/>
            <person name="Carre W."/>
            <person name="Ball S.G."/>
            <person name="Chaparro C."/>
            <person name="Tonon T."/>
            <person name="Barbeyron T."/>
            <person name="Michel G."/>
            <person name="Noel B."/>
            <person name="Valentin K."/>
            <person name="Elias M."/>
            <person name="Artiguenave F."/>
            <person name="Arun A."/>
            <person name="Aury J.M."/>
            <person name="Barbosa-Neto J.F."/>
            <person name="Bothwell J.H."/>
            <person name="Bouget F.Y."/>
            <person name="Brillet L."/>
            <person name="Cabello-Hurtado F."/>
            <person name="Capella-Gutierrez S."/>
            <person name="Charrier B."/>
            <person name="Cladiere L."/>
            <person name="Cock J.M."/>
            <person name="Coelho S.M."/>
            <person name="Colleoni C."/>
            <person name="Czjzek M."/>
            <person name="Da Silva C."/>
            <person name="Delage L."/>
            <person name="Denoeud F."/>
            <person name="Deschamps P."/>
            <person name="Dittami S.M."/>
            <person name="Gabaldon T."/>
            <person name="Gachon C.M."/>
            <person name="Groisillier A."/>
            <person name="Herve C."/>
            <person name="Jabbari K."/>
            <person name="Katinka M."/>
            <person name="Kloareg B."/>
            <person name="Kowalczyk N."/>
            <person name="Labadie K."/>
            <person name="Leblanc C."/>
            <person name="Lopez P.J."/>
            <person name="McLachlan D.H."/>
            <person name="Meslet-Cladiere L."/>
            <person name="Moustafa A."/>
            <person name="Nehr Z."/>
            <person name="Nyvall Collen P."/>
            <person name="Panaud O."/>
            <person name="Partensky F."/>
            <person name="Poulain J."/>
            <person name="Rensing S.A."/>
            <person name="Rousvoal S."/>
            <person name="Samson G."/>
            <person name="Symeonidi A."/>
            <person name="Weissenbach J."/>
            <person name="Zambounis A."/>
            <person name="Wincker P."/>
            <person name="Boyen C."/>
        </authorList>
    </citation>
    <scope>NUCLEOTIDE SEQUENCE [LARGE SCALE GENOMIC DNA]</scope>
    <source>
        <strain evidence="12">cv. Stackhouse</strain>
    </source>
</reference>
<dbReference type="Proteomes" id="UP000012073">
    <property type="component" value="Unassembled WGS sequence"/>
</dbReference>
<dbReference type="Gramene" id="CDF35587">
    <property type="protein sequence ID" value="CDF35587"/>
    <property type="gene ID" value="CHC_T00004109001"/>
</dbReference>
<dbReference type="CDD" id="cd10027">
    <property type="entry name" value="UDG-F1-like"/>
    <property type="match status" value="1"/>
</dbReference>
<comment type="catalytic activity">
    <reaction evidence="1 7 9">
        <text>Hydrolyzes single-stranded DNA or mismatched double-stranded DNA and polynucleotides, releasing free uracil.</text>
        <dbReference type="EC" id="3.2.2.27"/>
    </reaction>
</comment>
<protein>
    <recommendedName>
        <fullName evidence="3 7">Uracil-DNA glycosylase</fullName>
        <shortName evidence="7">UDG</shortName>
        <ecNumber evidence="3 7">3.2.2.27</ecNumber>
    </recommendedName>
</protein>
<sequence length="298" mass="32827">MQKSITSFFKKPSPAASISKTTKRASALSPKAAQELKLQTLAPDVKARIEANRAAARAKLLARANSNATSKPAFGASLEPSWRKALSNTLNEPFWKSLAEFVAAERNAKTIFPPPEKVFSAFNHSSFARTRVVIIGQDPYHGPRQAHGMCFSVQDGVRPPPSLINIFAELEKDIPGFTRPRSGCLEKWANQGVLLLNSVLTVVSSEPNSHKGRGWERFTDAVVQALNHRKGPGIVFMLWGGYAKKKGASINRKKHCVLTCVHPSPLSANRGGWFGNKHFSQANEFLTRTDQDVIDWKL</sequence>
<comment type="function">
    <text evidence="7 9">Excises uracil residues from the DNA which can arise as a result of misincorporation of dUMP residues by DNA polymerase or due to deamination of cytosine.</text>
</comment>
<comment type="subcellular location">
    <subcellularLocation>
        <location evidence="7">Mitochondrion</location>
    </subcellularLocation>
    <subcellularLocation>
        <location evidence="7">Nucleus</location>
    </subcellularLocation>
</comment>
<dbReference type="EC" id="3.2.2.27" evidence="3 7"/>
<dbReference type="GO" id="GO:0097510">
    <property type="term" value="P:base-excision repair, AP site formation via deaminated base removal"/>
    <property type="evidence" value="ECO:0007669"/>
    <property type="project" value="TreeGrafter"/>
</dbReference>
<gene>
    <name evidence="11" type="ORF">CHC_T00004109001</name>
</gene>
<dbReference type="PANTHER" id="PTHR11264:SF0">
    <property type="entry name" value="URACIL-DNA GLYCOSYLASE"/>
    <property type="match status" value="1"/>
</dbReference>
<dbReference type="PANTHER" id="PTHR11264">
    <property type="entry name" value="URACIL-DNA GLYCOSYLASE"/>
    <property type="match status" value="1"/>
</dbReference>
<dbReference type="HAMAP" id="MF_00148">
    <property type="entry name" value="UDG"/>
    <property type="match status" value="1"/>
</dbReference>
<dbReference type="GO" id="GO:0004844">
    <property type="term" value="F:uracil DNA N-glycosylase activity"/>
    <property type="evidence" value="ECO:0007669"/>
    <property type="project" value="UniProtKB-UniRule"/>
</dbReference>
<evidence type="ECO:0000256" key="7">
    <source>
        <dbReference type="HAMAP-Rule" id="MF_03166"/>
    </source>
</evidence>
<proteinExistence type="inferred from homology"/>
<dbReference type="NCBIfam" id="NF003591">
    <property type="entry name" value="PRK05254.1-4"/>
    <property type="match status" value="1"/>
</dbReference>
<dbReference type="SMART" id="SM00986">
    <property type="entry name" value="UDG"/>
    <property type="match status" value="1"/>
</dbReference>
<dbReference type="NCBIfam" id="TIGR00628">
    <property type="entry name" value="ung"/>
    <property type="match status" value="1"/>
</dbReference>
<dbReference type="InterPro" id="IPR005122">
    <property type="entry name" value="Uracil-DNA_glycosylase-like"/>
</dbReference>
<name>R7QAQ0_CHOCR</name>
<dbReference type="RefSeq" id="XP_005715406.1">
    <property type="nucleotide sequence ID" value="XM_005715349.1"/>
</dbReference>
<dbReference type="EMBL" id="HG001736">
    <property type="protein sequence ID" value="CDF35587.1"/>
    <property type="molecule type" value="Genomic_DNA"/>
</dbReference>